<dbReference type="InterPro" id="IPR020578">
    <property type="entry name" value="Aminotrans_V_PyrdxlP_BS"/>
</dbReference>
<feature type="binding site" evidence="13">
    <location>
        <begin position="74"/>
        <end position="75"/>
    </location>
    <ligand>
        <name>pyridoxal 5'-phosphate</name>
        <dbReference type="ChEBI" id="CHEBI:597326"/>
    </ligand>
</feature>
<dbReference type="Pfam" id="PF00266">
    <property type="entry name" value="Aminotran_5"/>
    <property type="match status" value="1"/>
</dbReference>
<keyword evidence="10 13" id="KW-0411">Iron-sulfur</keyword>
<organism evidence="16 17">
    <name type="scientific">Achromobacter pestifer</name>
    <dbReference type="NCBI Taxonomy" id="1353889"/>
    <lineage>
        <taxon>Bacteria</taxon>
        <taxon>Pseudomonadati</taxon>
        <taxon>Pseudomonadota</taxon>
        <taxon>Betaproteobacteria</taxon>
        <taxon>Burkholderiales</taxon>
        <taxon>Alcaligenaceae</taxon>
        <taxon>Achromobacter</taxon>
    </lineage>
</organism>
<dbReference type="InterPro" id="IPR015424">
    <property type="entry name" value="PyrdxlP-dep_Trfase"/>
</dbReference>
<keyword evidence="17" id="KW-1185">Reference proteome</keyword>
<dbReference type="EMBL" id="CADIJX010000002">
    <property type="protein sequence ID" value="CAB3641709.1"/>
    <property type="molecule type" value="Genomic_DNA"/>
</dbReference>
<keyword evidence="9 13" id="KW-0408">Iron</keyword>
<feature type="binding site" description="via persulfide group" evidence="13">
    <location>
        <position position="327"/>
    </location>
    <ligand>
        <name>[2Fe-2S] cluster</name>
        <dbReference type="ChEBI" id="CHEBI:190135"/>
        <note>ligand shared with IscU</note>
    </ligand>
</feature>
<keyword evidence="6 13" id="KW-0001">2Fe-2S</keyword>
<dbReference type="Proteomes" id="UP000494108">
    <property type="component" value="Unassembled WGS sequence"/>
</dbReference>
<evidence type="ECO:0000256" key="13">
    <source>
        <dbReference type="HAMAP-Rule" id="MF_00331"/>
    </source>
</evidence>
<evidence type="ECO:0000256" key="11">
    <source>
        <dbReference type="ARBA" id="ARBA00050776"/>
    </source>
</evidence>
<dbReference type="RefSeq" id="WP_175174446.1">
    <property type="nucleotide sequence ID" value="NZ_CADIJX010000002.1"/>
</dbReference>
<evidence type="ECO:0000313" key="17">
    <source>
        <dbReference type="Proteomes" id="UP000494108"/>
    </source>
</evidence>
<feature type="binding site" evidence="13">
    <location>
        <position position="182"/>
    </location>
    <ligand>
        <name>pyridoxal 5'-phosphate</name>
        <dbReference type="ChEBI" id="CHEBI:597326"/>
    </ligand>
</feature>
<dbReference type="FunFam" id="3.40.640.10:FF:000003">
    <property type="entry name" value="Cysteine desulfurase IscS"/>
    <property type="match status" value="1"/>
</dbReference>
<dbReference type="PANTHER" id="PTHR11601:SF34">
    <property type="entry name" value="CYSTEINE DESULFURASE"/>
    <property type="match status" value="1"/>
</dbReference>
<dbReference type="GO" id="GO:0046872">
    <property type="term" value="F:metal ion binding"/>
    <property type="evidence" value="ECO:0007669"/>
    <property type="project" value="UniProtKB-KW"/>
</dbReference>
<evidence type="ECO:0000256" key="1">
    <source>
        <dbReference type="ARBA" id="ARBA00001933"/>
    </source>
</evidence>
<dbReference type="GO" id="GO:0051537">
    <property type="term" value="F:2 iron, 2 sulfur cluster binding"/>
    <property type="evidence" value="ECO:0007669"/>
    <property type="project" value="UniProtKB-UniRule"/>
</dbReference>
<evidence type="ECO:0000256" key="5">
    <source>
        <dbReference type="ARBA" id="ARBA00022679"/>
    </source>
</evidence>
<comment type="pathway">
    <text evidence="2 13">Cofactor biosynthesis; iron-sulfur cluster biosynthesis.</text>
</comment>
<comment type="function">
    <text evidence="13">Master enzyme that delivers sulfur to a number of partners involved in Fe-S cluster assembly, tRNA modification or cofactor biosynthesis. Catalyzes the removal of elemental sulfur atoms from cysteine to produce alanine. Functions as a sulfur delivery protein for Fe-S cluster synthesis onto IscU, an Fe-S scaffold assembly protein, as well as other S acceptor proteins.</text>
</comment>
<evidence type="ECO:0000256" key="6">
    <source>
        <dbReference type="ARBA" id="ARBA00022714"/>
    </source>
</evidence>
<feature type="domain" description="Aminotransferase class V" evidence="15">
    <location>
        <begin position="6"/>
        <end position="366"/>
    </location>
</feature>
<gene>
    <name evidence="13 16" type="primary">iscS</name>
    <name evidence="16" type="ORF">LMG3431_02161</name>
</gene>
<dbReference type="GO" id="GO:1990221">
    <property type="term" value="C:L-cysteine desulfurase complex"/>
    <property type="evidence" value="ECO:0007669"/>
    <property type="project" value="UniProtKB-ARBA"/>
</dbReference>
<keyword evidence="13" id="KW-0963">Cytoplasm</keyword>
<dbReference type="GO" id="GO:0031071">
    <property type="term" value="F:cysteine desulfurase activity"/>
    <property type="evidence" value="ECO:0007669"/>
    <property type="project" value="UniProtKB-UniRule"/>
</dbReference>
<dbReference type="EC" id="2.8.1.7" evidence="4 13"/>
<evidence type="ECO:0000256" key="14">
    <source>
        <dbReference type="RuleBase" id="RU004504"/>
    </source>
</evidence>
<evidence type="ECO:0000256" key="4">
    <source>
        <dbReference type="ARBA" id="ARBA00012239"/>
    </source>
</evidence>
<feature type="binding site" evidence="13">
    <location>
        <position position="154"/>
    </location>
    <ligand>
        <name>pyridoxal 5'-phosphate</name>
        <dbReference type="ChEBI" id="CHEBI:597326"/>
    </ligand>
</feature>
<dbReference type="UniPathway" id="UPA00266"/>
<comment type="cofactor">
    <cofactor evidence="1 13 14">
        <name>pyridoxal 5'-phosphate</name>
        <dbReference type="ChEBI" id="CHEBI:597326"/>
    </cofactor>
</comment>
<dbReference type="AlphaFoldDB" id="A0A6S6YVY9"/>
<sequence length="403" mass="45188">MTTRPIYFDYSATTPVDPRVVDKMVPWLYENFGNPASRSHSFGWDSEEAVERAREEVAKLVNADPREIVWTSGATESNNLAIKGAANFYAERGKHIITVKTEHKAVLDTCRELERQGFEVTYLNVKDDGLIDLDTFKAALRPDTVLVSVMMVNNEIGVIQDIEALGEICREKGIIFHVDAAQATGKVAIDLQKLKVDLMSFSAHKTYGPKGIGALYVRRKPRIRIEAQMHGGGHERGFRSGTLATHQIVGMGEAFRLAREEMGTENERIRMLRDRLWNGLSQIEEVYLNGDMDQRVPHNLNVSFNYVEGESLIMAIKELAVSSGSACTSASLEPSYVLRALGRNDELAHSSIRFTLGRFTTEKEVDFAIELLKSRVGKLRDMSPLWEMAKEGIDLNTVQWAAH</sequence>
<dbReference type="FunFam" id="3.90.1150.10:FF:000002">
    <property type="entry name" value="Cysteine desulfurase IscS"/>
    <property type="match status" value="1"/>
</dbReference>
<feature type="binding site" evidence="13">
    <location>
        <position position="242"/>
    </location>
    <ligand>
        <name>pyridoxal 5'-phosphate</name>
        <dbReference type="ChEBI" id="CHEBI:597326"/>
    </ligand>
</feature>
<dbReference type="InterPro" id="IPR016454">
    <property type="entry name" value="Cysteine_dSase"/>
</dbReference>
<evidence type="ECO:0000256" key="10">
    <source>
        <dbReference type="ARBA" id="ARBA00023014"/>
    </source>
</evidence>
<feature type="modified residue" description="N6-(pyridoxal phosphate)lysine" evidence="13">
    <location>
        <position position="205"/>
    </location>
</feature>
<proteinExistence type="inferred from homology"/>
<keyword evidence="5 13" id="KW-0808">Transferase</keyword>
<comment type="subunit">
    <text evidence="13">Homodimer. Forms a heterotetramer with IscU, interacts with other sulfur acceptors.</text>
</comment>
<dbReference type="HAMAP" id="MF_00331">
    <property type="entry name" value="Cys_desulf_IscS"/>
    <property type="match status" value="1"/>
</dbReference>
<dbReference type="InterPro" id="IPR000192">
    <property type="entry name" value="Aminotrans_V_dom"/>
</dbReference>
<evidence type="ECO:0000256" key="9">
    <source>
        <dbReference type="ARBA" id="ARBA00023004"/>
    </source>
</evidence>
<evidence type="ECO:0000256" key="2">
    <source>
        <dbReference type="ARBA" id="ARBA00005151"/>
    </source>
</evidence>
<dbReference type="GO" id="GO:0044571">
    <property type="term" value="P:[2Fe-2S] cluster assembly"/>
    <property type="evidence" value="ECO:0007669"/>
    <property type="project" value="UniProtKB-UniRule"/>
</dbReference>
<dbReference type="InterPro" id="IPR010240">
    <property type="entry name" value="Cys_deSase_IscS"/>
</dbReference>
<comment type="similarity">
    <text evidence="3 13">Belongs to the class-V pyridoxal-phosphate-dependent aminotransferase family. NifS/IscS subfamily.</text>
</comment>
<feature type="binding site" evidence="13">
    <location>
        <begin position="202"/>
        <end position="204"/>
    </location>
    <ligand>
        <name>pyridoxal 5'-phosphate</name>
        <dbReference type="ChEBI" id="CHEBI:597326"/>
    </ligand>
</feature>
<comment type="subcellular location">
    <subcellularLocation>
        <location evidence="13">Cytoplasm</location>
    </subcellularLocation>
</comment>
<evidence type="ECO:0000256" key="7">
    <source>
        <dbReference type="ARBA" id="ARBA00022723"/>
    </source>
</evidence>
<accession>A0A6S6YVY9</accession>
<feature type="active site" description="Cysteine persulfide intermediate" evidence="13">
    <location>
        <position position="327"/>
    </location>
</feature>
<name>A0A6S6YVY9_9BURK</name>
<evidence type="ECO:0000256" key="12">
    <source>
        <dbReference type="ARBA" id="ARBA00072125"/>
    </source>
</evidence>
<evidence type="ECO:0000313" key="16">
    <source>
        <dbReference type="EMBL" id="CAB3641709.1"/>
    </source>
</evidence>
<dbReference type="InterPro" id="IPR015422">
    <property type="entry name" value="PyrdxlP-dep_Trfase_small"/>
</dbReference>
<protein>
    <recommendedName>
        <fullName evidence="12 13">Cysteine desulfurase IscS</fullName>
        <ecNumber evidence="4 13">2.8.1.7</ecNumber>
    </recommendedName>
</protein>
<evidence type="ECO:0000256" key="3">
    <source>
        <dbReference type="ARBA" id="ARBA00006490"/>
    </source>
</evidence>
<keyword evidence="8 13" id="KW-0663">Pyridoxal phosphate</keyword>
<dbReference type="PIRSF" id="PIRSF005572">
    <property type="entry name" value="NifS"/>
    <property type="match status" value="1"/>
</dbReference>
<dbReference type="SUPFAM" id="SSF53383">
    <property type="entry name" value="PLP-dependent transferases"/>
    <property type="match status" value="1"/>
</dbReference>
<dbReference type="NCBIfam" id="NF010611">
    <property type="entry name" value="PRK14012.1"/>
    <property type="match status" value="1"/>
</dbReference>
<dbReference type="Gene3D" id="3.40.640.10">
    <property type="entry name" value="Type I PLP-dependent aspartate aminotransferase-like (Major domain)"/>
    <property type="match status" value="1"/>
</dbReference>
<dbReference type="PROSITE" id="PS00595">
    <property type="entry name" value="AA_TRANSFER_CLASS_5"/>
    <property type="match status" value="1"/>
</dbReference>
<evidence type="ECO:0000256" key="8">
    <source>
        <dbReference type="ARBA" id="ARBA00022898"/>
    </source>
</evidence>
<comment type="catalytic activity">
    <reaction evidence="11 13">
        <text>(sulfur carrier)-H + L-cysteine = (sulfur carrier)-SH + L-alanine</text>
        <dbReference type="Rhea" id="RHEA:43892"/>
        <dbReference type="Rhea" id="RHEA-COMP:14737"/>
        <dbReference type="Rhea" id="RHEA-COMP:14739"/>
        <dbReference type="ChEBI" id="CHEBI:29917"/>
        <dbReference type="ChEBI" id="CHEBI:35235"/>
        <dbReference type="ChEBI" id="CHEBI:57972"/>
        <dbReference type="ChEBI" id="CHEBI:64428"/>
        <dbReference type="EC" id="2.8.1.7"/>
    </reaction>
</comment>
<dbReference type="GO" id="GO:0030170">
    <property type="term" value="F:pyridoxal phosphate binding"/>
    <property type="evidence" value="ECO:0007669"/>
    <property type="project" value="UniProtKB-UniRule"/>
</dbReference>
<reference evidence="16 17" key="1">
    <citation type="submission" date="2020-04" db="EMBL/GenBank/DDBJ databases">
        <authorList>
            <person name="De Canck E."/>
        </authorList>
    </citation>
    <scope>NUCLEOTIDE SEQUENCE [LARGE SCALE GENOMIC DNA]</scope>
    <source>
        <strain evidence="16 17">LMG 3431</strain>
    </source>
</reference>
<dbReference type="PANTHER" id="PTHR11601">
    <property type="entry name" value="CYSTEINE DESULFURYLASE FAMILY MEMBER"/>
    <property type="match status" value="1"/>
</dbReference>
<dbReference type="Gene3D" id="3.90.1150.10">
    <property type="entry name" value="Aspartate Aminotransferase, domain 1"/>
    <property type="match status" value="1"/>
</dbReference>
<dbReference type="InterPro" id="IPR015421">
    <property type="entry name" value="PyrdxlP-dep_Trfase_major"/>
</dbReference>
<evidence type="ECO:0000259" key="15">
    <source>
        <dbReference type="Pfam" id="PF00266"/>
    </source>
</evidence>
<dbReference type="NCBIfam" id="TIGR02006">
    <property type="entry name" value="IscS"/>
    <property type="match status" value="1"/>
</dbReference>
<keyword evidence="7 13" id="KW-0479">Metal-binding</keyword>